<proteinExistence type="predicted"/>
<organism evidence="1">
    <name type="scientific">marine metagenome</name>
    <dbReference type="NCBI Taxonomy" id="408172"/>
    <lineage>
        <taxon>unclassified sequences</taxon>
        <taxon>metagenomes</taxon>
        <taxon>ecological metagenomes</taxon>
    </lineage>
</organism>
<gene>
    <name evidence="1" type="ORF">METZ01_LOCUS91102</name>
</gene>
<accession>A0A381VEP9</accession>
<dbReference type="EMBL" id="UINC01008503">
    <property type="protein sequence ID" value="SVA38248.1"/>
    <property type="molecule type" value="Genomic_DNA"/>
</dbReference>
<evidence type="ECO:0000313" key="1">
    <source>
        <dbReference type="EMBL" id="SVA38248.1"/>
    </source>
</evidence>
<sequence length="64" mass="7664">MKEHFNAIDDYKFLPHRSITYVEIVFDKRIFHIPLKYLALYAESPFPSEILPLIQDSVRIVKEK</sequence>
<protein>
    <submittedName>
        <fullName evidence="1">Uncharacterized protein</fullName>
    </submittedName>
</protein>
<reference evidence="1" key="1">
    <citation type="submission" date="2018-05" db="EMBL/GenBank/DDBJ databases">
        <authorList>
            <person name="Lanie J.A."/>
            <person name="Ng W.-L."/>
            <person name="Kazmierczak K.M."/>
            <person name="Andrzejewski T.M."/>
            <person name="Davidsen T.M."/>
            <person name="Wayne K.J."/>
            <person name="Tettelin H."/>
            <person name="Glass J.I."/>
            <person name="Rusch D."/>
            <person name="Podicherti R."/>
            <person name="Tsui H.-C.T."/>
            <person name="Winkler M.E."/>
        </authorList>
    </citation>
    <scope>NUCLEOTIDE SEQUENCE</scope>
</reference>
<name>A0A381VEP9_9ZZZZ</name>
<dbReference type="AlphaFoldDB" id="A0A381VEP9"/>